<accession>A0AAN1KMD8</accession>
<dbReference type="Pfam" id="PF01755">
    <property type="entry name" value="Glyco_transf_25"/>
    <property type="match status" value="1"/>
</dbReference>
<dbReference type="EMBL" id="CP018308">
    <property type="protein sequence ID" value="ASI89263.1"/>
    <property type="molecule type" value="Genomic_DNA"/>
</dbReference>
<evidence type="ECO:0000259" key="1">
    <source>
        <dbReference type="Pfam" id="PF01755"/>
    </source>
</evidence>
<name>A0AAN1KMD8_9VIBR</name>
<dbReference type="CDD" id="cd06532">
    <property type="entry name" value="Glyco_transf_25"/>
    <property type="match status" value="1"/>
</dbReference>
<proteinExistence type="predicted"/>
<evidence type="ECO:0000313" key="3">
    <source>
        <dbReference type="Proteomes" id="UP000197092"/>
    </source>
</evidence>
<protein>
    <submittedName>
        <fullName evidence="2">Glycosyl transferase</fullName>
    </submittedName>
</protein>
<gene>
    <name evidence="2" type="ORF">BSZ05_05270</name>
</gene>
<sequence length="252" mass="28890">MKIFVLSLLRSPDRRERIGRLLAEQNIEFKFFNAIDGSEGEHPLWENYNHKKRKWLISGKRPSRGELGCYASHYLLWSKCVELQQPIVVIEDDARVDSNLKQHLDNIENGVKKYSFLRLERKISKCRTTVVESFLGGCVSYMSNNSGGTCGYALTPKAAEALMLSSRAWCMPVDNYIGSSYIHGVPSFLYSPAVIESSEDFGTTIQLNNETAAPFYIKLSREIYTGYRKLRRFLFNRRQIKKLKSPLANSDL</sequence>
<dbReference type="RefSeq" id="WP_088876375.1">
    <property type="nucleotide sequence ID" value="NZ_CP018308.1"/>
</dbReference>
<keyword evidence="2" id="KW-0808">Transferase</keyword>
<reference evidence="3" key="1">
    <citation type="submission" date="2016-12" db="EMBL/GenBank/DDBJ databases">
        <title>Comparative genomic analysis reveals the diversity, evolution, and environmental adaptation strategies of the genus Vibrio.</title>
        <authorList>
            <person name="Lin H."/>
            <person name="Wang X."/>
            <person name="Zhang X.-H."/>
        </authorList>
    </citation>
    <scope>NUCLEOTIDE SEQUENCE [LARGE SCALE GENOMIC DNA]</scope>
    <source>
        <strain evidence="3">QT6D1</strain>
    </source>
</reference>
<feature type="domain" description="Glycosyl transferase family 25" evidence="1">
    <location>
        <begin position="2"/>
        <end position="177"/>
    </location>
</feature>
<dbReference type="Proteomes" id="UP000197092">
    <property type="component" value="Chromosome 1"/>
</dbReference>
<dbReference type="InterPro" id="IPR002654">
    <property type="entry name" value="Glyco_trans_25"/>
</dbReference>
<organism evidence="2 3">
    <name type="scientific">Vibrio mediterranei</name>
    <dbReference type="NCBI Taxonomy" id="689"/>
    <lineage>
        <taxon>Bacteria</taxon>
        <taxon>Pseudomonadati</taxon>
        <taxon>Pseudomonadota</taxon>
        <taxon>Gammaproteobacteria</taxon>
        <taxon>Vibrionales</taxon>
        <taxon>Vibrionaceae</taxon>
        <taxon>Vibrio</taxon>
    </lineage>
</organism>
<evidence type="ECO:0000313" key="2">
    <source>
        <dbReference type="EMBL" id="ASI89263.1"/>
    </source>
</evidence>
<dbReference type="GO" id="GO:0016740">
    <property type="term" value="F:transferase activity"/>
    <property type="evidence" value="ECO:0007669"/>
    <property type="project" value="UniProtKB-KW"/>
</dbReference>
<dbReference type="AlphaFoldDB" id="A0AAN1KMD8"/>
<dbReference type="KEGG" id="vsh:BSZ05_05270"/>